<keyword evidence="2" id="KW-1185">Reference proteome</keyword>
<evidence type="ECO:0000313" key="1">
    <source>
        <dbReference type="EMBL" id="GBN07119.1"/>
    </source>
</evidence>
<evidence type="ECO:0000313" key="2">
    <source>
        <dbReference type="Proteomes" id="UP000499080"/>
    </source>
</evidence>
<comment type="caution">
    <text evidence="1">The sequence shown here is derived from an EMBL/GenBank/DDBJ whole genome shotgun (WGS) entry which is preliminary data.</text>
</comment>
<gene>
    <name evidence="1" type="ORF">AVEN_223204_1</name>
</gene>
<proteinExistence type="predicted"/>
<dbReference type="EMBL" id="BGPR01005134">
    <property type="protein sequence ID" value="GBN07119.1"/>
    <property type="molecule type" value="Genomic_DNA"/>
</dbReference>
<protein>
    <submittedName>
        <fullName evidence="1">Uncharacterized protein</fullName>
    </submittedName>
</protein>
<accession>A0A4Y2KY96</accession>
<sequence>MNWSVGFSSVCNAFFVQQSFSENSSYSQSSSVKSVVRSEIEWFQFDIETRVPLFLKTGHFGFPKVCLGTTGQATRKPKPCLGTMGQATRKPKLCLGTMGQATRKPKLCLGTMGQATRKPKLCLGTTGQTTKRRDCPVLNGIVNSSRSLFPLSPSTASGRQNVRFSEREEPMVTIF</sequence>
<reference evidence="1 2" key="1">
    <citation type="journal article" date="2019" name="Sci. Rep.">
        <title>Orb-weaving spider Araneus ventricosus genome elucidates the spidroin gene catalogue.</title>
        <authorList>
            <person name="Kono N."/>
            <person name="Nakamura H."/>
            <person name="Ohtoshi R."/>
            <person name="Moran D.A.P."/>
            <person name="Shinohara A."/>
            <person name="Yoshida Y."/>
            <person name="Fujiwara M."/>
            <person name="Mori M."/>
            <person name="Tomita M."/>
            <person name="Arakawa K."/>
        </authorList>
    </citation>
    <scope>NUCLEOTIDE SEQUENCE [LARGE SCALE GENOMIC DNA]</scope>
</reference>
<dbReference type="Proteomes" id="UP000499080">
    <property type="component" value="Unassembled WGS sequence"/>
</dbReference>
<organism evidence="1 2">
    <name type="scientific">Araneus ventricosus</name>
    <name type="common">Orbweaver spider</name>
    <name type="synonym">Epeira ventricosa</name>
    <dbReference type="NCBI Taxonomy" id="182803"/>
    <lineage>
        <taxon>Eukaryota</taxon>
        <taxon>Metazoa</taxon>
        <taxon>Ecdysozoa</taxon>
        <taxon>Arthropoda</taxon>
        <taxon>Chelicerata</taxon>
        <taxon>Arachnida</taxon>
        <taxon>Araneae</taxon>
        <taxon>Araneomorphae</taxon>
        <taxon>Entelegynae</taxon>
        <taxon>Araneoidea</taxon>
        <taxon>Araneidae</taxon>
        <taxon>Araneus</taxon>
    </lineage>
</organism>
<name>A0A4Y2KY96_ARAVE</name>
<dbReference type="AlphaFoldDB" id="A0A4Y2KY96"/>